<name>A0A1X4G6U4_9CYAN</name>
<keyword evidence="2 5" id="KW-0812">Transmembrane</keyword>
<keyword evidence="3 5" id="KW-1133">Transmembrane helix</keyword>
<evidence type="ECO:0000256" key="3">
    <source>
        <dbReference type="ARBA" id="ARBA00022989"/>
    </source>
</evidence>
<reference evidence="8" key="1">
    <citation type="submission" date="2017-04" db="EMBL/GenBank/DDBJ databases">
        <authorList>
            <person name="Abreu V.A."/>
            <person name="Popin R.V."/>
            <person name="Rigonato J."/>
            <person name="Andreote A.P."/>
            <person name="Schaker P.C."/>
            <person name="Hoff-Risseti C."/>
            <person name="Alvarenga D.O."/>
            <person name="Varani A.M."/>
            <person name="Fiore M.F."/>
        </authorList>
    </citation>
    <scope>NUCLEOTIDE SEQUENCE [LARGE SCALE GENOMIC DNA]</scope>
    <source>
        <strain evidence="8">CENA303</strain>
    </source>
</reference>
<comment type="caution">
    <text evidence="7">The sequence shown here is derived from an EMBL/GenBank/DDBJ whole genome shotgun (WGS) entry which is preliminary data.</text>
</comment>
<dbReference type="Pfam" id="PF04932">
    <property type="entry name" value="Wzy_C"/>
    <property type="match status" value="1"/>
</dbReference>
<feature type="domain" description="O-antigen ligase-related" evidence="6">
    <location>
        <begin position="41"/>
        <end position="112"/>
    </location>
</feature>
<dbReference type="PANTHER" id="PTHR37422:SF13">
    <property type="entry name" value="LIPOPOLYSACCHARIDE BIOSYNTHESIS PROTEIN PA4999-RELATED"/>
    <property type="match status" value="1"/>
</dbReference>
<dbReference type="GO" id="GO:0016020">
    <property type="term" value="C:membrane"/>
    <property type="evidence" value="ECO:0007669"/>
    <property type="project" value="UniProtKB-SubCell"/>
</dbReference>
<protein>
    <recommendedName>
        <fullName evidence="6">O-antigen ligase-related domain-containing protein</fullName>
    </recommendedName>
</protein>
<evidence type="ECO:0000256" key="2">
    <source>
        <dbReference type="ARBA" id="ARBA00022692"/>
    </source>
</evidence>
<evidence type="ECO:0000256" key="1">
    <source>
        <dbReference type="ARBA" id="ARBA00004141"/>
    </source>
</evidence>
<proteinExistence type="predicted"/>
<dbReference type="Proteomes" id="UP000192997">
    <property type="component" value="Unassembled WGS sequence"/>
</dbReference>
<comment type="subcellular location">
    <subcellularLocation>
        <location evidence="1">Membrane</location>
        <topology evidence="1">Multi-pass membrane protein</topology>
    </subcellularLocation>
</comment>
<feature type="transmembrane region" description="Helical" evidence="5">
    <location>
        <begin position="100"/>
        <end position="119"/>
    </location>
</feature>
<feature type="transmembrane region" description="Helical" evidence="5">
    <location>
        <begin position="125"/>
        <end position="142"/>
    </location>
</feature>
<dbReference type="AlphaFoldDB" id="A0A1X4G6U4"/>
<dbReference type="EMBL" id="NBYN01000043">
    <property type="protein sequence ID" value="OSO90601.1"/>
    <property type="molecule type" value="Genomic_DNA"/>
</dbReference>
<evidence type="ECO:0000256" key="4">
    <source>
        <dbReference type="ARBA" id="ARBA00023136"/>
    </source>
</evidence>
<dbReference type="RefSeq" id="WP_085728260.1">
    <property type="nucleotide sequence ID" value="NZ_NBYN01000043.1"/>
</dbReference>
<evidence type="ECO:0000259" key="6">
    <source>
        <dbReference type="Pfam" id="PF04932"/>
    </source>
</evidence>
<evidence type="ECO:0000313" key="8">
    <source>
        <dbReference type="Proteomes" id="UP000192997"/>
    </source>
</evidence>
<dbReference type="PANTHER" id="PTHR37422">
    <property type="entry name" value="TEICHURONIC ACID BIOSYNTHESIS PROTEIN TUAE"/>
    <property type="match status" value="1"/>
</dbReference>
<gene>
    <name evidence="7" type="ORF">B7O87_09275</name>
</gene>
<organism evidence="7 8">
    <name type="scientific">Cylindrospermopsis raciborskii CENA303</name>
    <dbReference type="NCBI Taxonomy" id="1170769"/>
    <lineage>
        <taxon>Bacteria</taxon>
        <taxon>Bacillati</taxon>
        <taxon>Cyanobacteriota</taxon>
        <taxon>Cyanophyceae</taxon>
        <taxon>Nostocales</taxon>
        <taxon>Aphanizomenonaceae</taxon>
        <taxon>Cylindrospermopsis</taxon>
    </lineage>
</organism>
<dbReference type="InterPro" id="IPR007016">
    <property type="entry name" value="O-antigen_ligase-rel_domated"/>
</dbReference>
<dbReference type="InterPro" id="IPR051533">
    <property type="entry name" value="WaaL-like"/>
</dbReference>
<evidence type="ECO:0000313" key="7">
    <source>
        <dbReference type="EMBL" id="OSO90601.1"/>
    </source>
</evidence>
<evidence type="ECO:0000256" key="5">
    <source>
        <dbReference type="SAM" id="Phobius"/>
    </source>
</evidence>
<keyword evidence="4 5" id="KW-0472">Membrane</keyword>
<accession>A0A1X4G6U4</accession>
<sequence>MSYVSNVVTTTRTYNPISITYRIYPALFDFINDRFVSLIFSDRLGDQLTNADTSEGARIAIWSLAFDFVLQNPFTGSGFLGVWVLSDWSGSAHNEFVDRLTRLGLFGFLLYLLLLWKIFESLLKTYPLLALGFLSILIYSFFHETFSQSQAAVLFSLLMAFYSNRRAVHWIMIGDNK</sequence>